<organism evidence="2 3">
    <name type="scientific">Portibacter lacus</name>
    <dbReference type="NCBI Taxonomy" id="1099794"/>
    <lineage>
        <taxon>Bacteria</taxon>
        <taxon>Pseudomonadati</taxon>
        <taxon>Bacteroidota</taxon>
        <taxon>Saprospiria</taxon>
        <taxon>Saprospirales</taxon>
        <taxon>Haliscomenobacteraceae</taxon>
        <taxon>Portibacter</taxon>
    </lineage>
</organism>
<evidence type="ECO:0000313" key="2">
    <source>
        <dbReference type="EMBL" id="GLR15890.1"/>
    </source>
</evidence>
<feature type="signal peptide" evidence="1">
    <location>
        <begin position="1"/>
        <end position="21"/>
    </location>
</feature>
<reference evidence="2" key="1">
    <citation type="journal article" date="2014" name="Int. J. Syst. Evol. Microbiol.">
        <title>Complete genome sequence of Corynebacterium casei LMG S-19264T (=DSM 44701T), isolated from a smear-ripened cheese.</title>
        <authorList>
            <consortium name="US DOE Joint Genome Institute (JGI-PGF)"/>
            <person name="Walter F."/>
            <person name="Albersmeier A."/>
            <person name="Kalinowski J."/>
            <person name="Ruckert C."/>
        </authorList>
    </citation>
    <scope>NUCLEOTIDE SEQUENCE</scope>
    <source>
        <strain evidence="2">NBRC 108769</strain>
    </source>
</reference>
<proteinExistence type="predicted"/>
<dbReference type="AlphaFoldDB" id="A0AA37SQL4"/>
<gene>
    <name evidence="2" type="ORF">GCM10007940_05050</name>
</gene>
<feature type="chain" id="PRO_5041463061" description="Secretion system C-terminal sorting domain-containing protein" evidence="1">
    <location>
        <begin position="22"/>
        <end position="684"/>
    </location>
</feature>
<evidence type="ECO:0000313" key="3">
    <source>
        <dbReference type="Proteomes" id="UP001156666"/>
    </source>
</evidence>
<dbReference type="EMBL" id="BSOH01000001">
    <property type="protein sequence ID" value="GLR15890.1"/>
    <property type="molecule type" value="Genomic_DNA"/>
</dbReference>
<keyword evidence="3" id="KW-1185">Reference proteome</keyword>
<comment type="caution">
    <text evidence="2">The sequence shown here is derived from an EMBL/GenBank/DDBJ whole genome shotgun (WGS) entry which is preliminary data.</text>
</comment>
<reference evidence="2" key="2">
    <citation type="submission" date="2023-01" db="EMBL/GenBank/DDBJ databases">
        <title>Draft genome sequence of Portibacter lacus strain NBRC 108769.</title>
        <authorList>
            <person name="Sun Q."/>
            <person name="Mori K."/>
        </authorList>
    </citation>
    <scope>NUCLEOTIDE SEQUENCE</scope>
    <source>
        <strain evidence="2">NBRC 108769</strain>
    </source>
</reference>
<accession>A0AA37SQL4</accession>
<sequence length="684" mass="76230">MKLLTFLLALIGISLSTISSAQDTTFNRIDTIICSNYTETFYFNNIHDSLLYNSEWFLFNEDIPISADDSILINGIDSLLLVNMPISENGNLLIDTIYFSLRFKPEIKFAIPPLSCFHEGETIIKDLSTIYGNYTNVTYRQGDSPLTSIDSLIKVFVDNGDSLNILASYEVIGCNFKQDTTITLRTIFSPISSFNPSLVCFGDSTIIINNSEFDPSNSSFFLEIEGLTTFNEAKDSYAIYLPENGDQRNVFIEISQGLCATIDTIQVKNKLKPDANFVTSDRTCENEFLSIENNSKNTSDNVNFRFLINSKFYTFDKSSNFFLSDTLANNYYTALGIADNMNGCSDSLEWQLEIDSVTYVSFSNLEKEYCEDQDVSELIANYSGGHYQGMFIADNGDGTALFTPTNKASSVPISYTLMNVLGCSDTETQIVDFVHSKPKLHLENFVAEYCEKDPPTDLMLSDTSQTQTIEENSTFEIAKDGLFFHEENTLNYTFNPEMPGIYKILNTYTNINGCYSSITNVSTVYPLPKVTLDSFIVLTPGTSIEIGNLDGSEAGVKYTWSDGSDLHKLEIDRPGIYYLTGENTDTGCLASDTSKIEIDGMIETELIGIQISPNPTMDLVNIKLPLSVKNIMVLDVYGHMISLNGSNTFSTDSTGNLTLDLSNNNIGYYYIIIPSIGNFLLVKF</sequence>
<keyword evidence="1" id="KW-0732">Signal</keyword>
<dbReference type="RefSeq" id="WP_235294531.1">
    <property type="nucleotide sequence ID" value="NZ_BSOH01000001.1"/>
</dbReference>
<name>A0AA37SQL4_9BACT</name>
<protein>
    <recommendedName>
        <fullName evidence="4">Secretion system C-terminal sorting domain-containing protein</fullName>
    </recommendedName>
</protein>
<evidence type="ECO:0000256" key="1">
    <source>
        <dbReference type="SAM" id="SignalP"/>
    </source>
</evidence>
<evidence type="ECO:0008006" key="4">
    <source>
        <dbReference type="Google" id="ProtNLM"/>
    </source>
</evidence>
<dbReference type="Proteomes" id="UP001156666">
    <property type="component" value="Unassembled WGS sequence"/>
</dbReference>